<name>N0B7G0_9HYPH</name>
<sequence length="93" mass="10765">MVYLWSIVKFLHCVIERGIESINSAINIFSVANQTNNEQLRFRNCIDDTVVANAHAEEARLIAQLLYAGRSWGFFQPIKMCNEVFLNLTRKLF</sequence>
<protein>
    <submittedName>
        <fullName evidence="1">Uncharacterized protein</fullName>
    </submittedName>
</protein>
<dbReference type="HOGENOM" id="CLU_2395727_0_0_5"/>
<dbReference type="AlphaFoldDB" id="N0B7G0"/>
<evidence type="ECO:0000313" key="1">
    <source>
        <dbReference type="EMBL" id="AGK59549.1"/>
    </source>
</evidence>
<reference evidence="1 2" key="1">
    <citation type="journal article" date="2013" name="Genome Announc.">
        <title>Genome sequences for three denitrifying bacterial strains isolated from a uranium- and nitrate-contaminated subsurface environment.</title>
        <authorList>
            <person name="Venkatramanan R."/>
            <person name="Prakash O."/>
            <person name="Woyke T."/>
            <person name="Chain P."/>
            <person name="Goodwin L.A."/>
            <person name="Watson D."/>
            <person name="Brooks S."/>
            <person name="Kostka J.E."/>
            <person name="Green S.J."/>
        </authorList>
    </citation>
    <scope>NUCLEOTIDE SEQUENCE [LARGE SCALE GENOMIC DNA]</scope>
    <source>
        <strain evidence="1 2">1NES1</strain>
    </source>
</reference>
<keyword evidence="2" id="KW-1185">Reference proteome</keyword>
<proteinExistence type="predicted"/>
<gene>
    <name evidence="1" type="ORF">HYPDE_39403</name>
</gene>
<organism evidence="1 2">
    <name type="scientific">Hyphomicrobium denitrificans 1NES1</name>
    <dbReference type="NCBI Taxonomy" id="670307"/>
    <lineage>
        <taxon>Bacteria</taxon>
        <taxon>Pseudomonadati</taxon>
        <taxon>Pseudomonadota</taxon>
        <taxon>Alphaproteobacteria</taxon>
        <taxon>Hyphomicrobiales</taxon>
        <taxon>Hyphomicrobiaceae</taxon>
        <taxon>Hyphomicrobium</taxon>
    </lineage>
</organism>
<dbReference type="EMBL" id="CP005587">
    <property type="protein sequence ID" value="AGK59549.1"/>
    <property type="molecule type" value="Genomic_DNA"/>
</dbReference>
<evidence type="ECO:0000313" key="2">
    <source>
        <dbReference type="Proteomes" id="UP000005952"/>
    </source>
</evidence>
<dbReference type="KEGG" id="hdt:HYPDE_39403"/>
<dbReference type="Proteomes" id="UP000005952">
    <property type="component" value="Chromosome"/>
</dbReference>
<accession>N0B7G0</accession>
<dbReference type="STRING" id="670307.HYPDE_39403"/>